<feature type="active site" description="Proton acceptor" evidence="4">
    <location>
        <position position="274"/>
    </location>
</feature>
<dbReference type="FunFam" id="3.40.570.10:FF:000007">
    <property type="entry name" value="Alkaline nuclease"/>
    <property type="match status" value="1"/>
</dbReference>
<dbReference type="eggNOG" id="ENOG502S2JM">
    <property type="taxonomic scope" value="Eukaryota"/>
</dbReference>
<evidence type="ECO:0000259" key="6">
    <source>
        <dbReference type="SMART" id="SM00892"/>
    </source>
</evidence>
<keyword evidence="3" id="KW-0255">Endonuclease</keyword>
<dbReference type="Pfam" id="PF01223">
    <property type="entry name" value="Endonuclease_NS"/>
    <property type="match status" value="1"/>
</dbReference>
<dbReference type="STRING" id="278856.A0A212ETI7"/>
<evidence type="ECO:0000313" key="7">
    <source>
        <dbReference type="EMBL" id="OWR44806.1"/>
    </source>
</evidence>
<gene>
    <name evidence="7" type="ORF">KGM_207467B</name>
</gene>
<dbReference type="GO" id="GO:0000014">
    <property type="term" value="F:single-stranded DNA endodeoxyribonuclease activity"/>
    <property type="evidence" value="ECO:0007669"/>
    <property type="project" value="TreeGrafter"/>
</dbReference>
<sequence length="446" mass="50971">PVPQYFYKVVYDQSRRRGTAFVSINNPHYTLAEARNLQFCTDRCRNNNAFSWINWRPDRLDLGYSFCCTISDFRRVIGHIPNFDVSNALILSAMTLAAMAHPTRMVPPSEMALILGEEEFEDYLDTYLAIEQKNWINATSSPRSGCTLRVNGDFGQPQPVYISKRTNNYLAASDNSEIMSVGFSVNNVFYPLYQSCYNQNRMEVLYVWYNQNANNAVHQTGVSRPSWSAGGFFPGVNINNVYTQASQKTAIARLVGNALADKYVTNNQFLARGHLAAKSDYVFATGQRATFFFINAAPQWQPFNAGNWNNLELNLRARIGRARYNTVIYSGTFGVTQLRNSNGKMVNIFLDNNRVPVPQYFYKVVYDQSRRRGTAFVSINNPHYTLAEARKLQFCTDRCRNNNAFSWINWRPDRLDLGYSFCCTISDFRRVIGHIPNFDVSNGLLS</sequence>
<protein>
    <submittedName>
        <fullName evidence="7">DsRNase</fullName>
    </submittedName>
</protein>
<keyword evidence="8" id="KW-1185">Reference proteome</keyword>
<dbReference type="FunCoup" id="A0A212ETI7">
    <property type="interactions" value="12"/>
</dbReference>
<dbReference type="InterPro" id="IPR044925">
    <property type="entry name" value="His-Me_finger_sf"/>
</dbReference>
<dbReference type="GO" id="GO:0006309">
    <property type="term" value="P:apoptotic DNA fragmentation"/>
    <property type="evidence" value="ECO:0007669"/>
    <property type="project" value="TreeGrafter"/>
</dbReference>
<feature type="domain" description="DNA/RNA non-specific endonuclease/pyrophosphatase/phosphodiesterase" evidence="6">
    <location>
        <begin position="189"/>
        <end position="428"/>
    </location>
</feature>
<comment type="caution">
    <text evidence="7">The sequence shown here is derived from an EMBL/GenBank/DDBJ whole genome shotgun (WGS) entry which is preliminary data.</text>
</comment>
<comment type="similarity">
    <text evidence="1">Belongs to the DNA/RNA non-specific endonuclease family.</text>
</comment>
<dbReference type="InParanoid" id="A0A212ETI7"/>
<dbReference type="InterPro" id="IPR044929">
    <property type="entry name" value="DNA/RNA_non-sp_Endonuclease_sf"/>
</dbReference>
<keyword evidence="5" id="KW-0479">Metal-binding</keyword>
<dbReference type="InterPro" id="IPR040255">
    <property type="entry name" value="Non-specific_endonuclease"/>
</dbReference>
<keyword evidence="2" id="KW-0540">Nuclease</keyword>
<organism evidence="7 8">
    <name type="scientific">Danaus plexippus plexippus</name>
    <dbReference type="NCBI Taxonomy" id="278856"/>
    <lineage>
        <taxon>Eukaryota</taxon>
        <taxon>Metazoa</taxon>
        <taxon>Ecdysozoa</taxon>
        <taxon>Arthropoda</taxon>
        <taxon>Hexapoda</taxon>
        <taxon>Insecta</taxon>
        <taxon>Pterygota</taxon>
        <taxon>Neoptera</taxon>
        <taxon>Endopterygota</taxon>
        <taxon>Lepidoptera</taxon>
        <taxon>Glossata</taxon>
        <taxon>Ditrysia</taxon>
        <taxon>Papilionoidea</taxon>
        <taxon>Nymphalidae</taxon>
        <taxon>Danainae</taxon>
        <taxon>Danaini</taxon>
        <taxon>Danaina</taxon>
        <taxon>Danaus</taxon>
        <taxon>Danaus</taxon>
    </lineage>
</organism>
<evidence type="ECO:0000256" key="2">
    <source>
        <dbReference type="ARBA" id="ARBA00022722"/>
    </source>
</evidence>
<keyword evidence="3" id="KW-0378">Hydrolase</keyword>
<dbReference type="PANTHER" id="PTHR13966">
    <property type="entry name" value="ENDONUCLEASE RELATED"/>
    <property type="match status" value="1"/>
</dbReference>
<dbReference type="GO" id="GO:0003676">
    <property type="term" value="F:nucleic acid binding"/>
    <property type="evidence" value="ECO:0007669"/>
    <property type="project" value="InterPro"/>
</dbReference>
<feature type="binding site" evidence="5">
    <location>
        <position position="304"/>
    </location>
    <ligand>
        <name>Mg(2+)</name>
        <dbReference type="ChEBI" id="CHEBI:18420"/>
        <note>catalytic</note>
    </ligand>
</feature>
<evidence type="ECO:0000256" key="1">
    <source>
        <dbReference type="ARBA" id="ARBA00010052"/>
    </source>
</evidence>
<evidence type="ECO:0000256" key="5">
    <source>
        <dbReference type="PIRSR" id="PIRSR640255-2"/>
    </source>
</evidence>
<dbReference type="InterPro" id="IPR001604">
    <property type="entry name" value="Endo_G_ENPP1-like_dom"/>
</dbReference>
<feature type="non-terminal residue" evidence="7">
    <location>
        <position position="1"/>
    </location>
</feature>
<dbReference type="GO" id="GO:0005634">
    <property type="term" value="C:nucleus"/>
    <property type="evidence" value="ECO:0007669"/>
    <property type="project" value="TreeGrafter"/>
</dbReference>
<accession>A0A212ETI7</accession>
<dbReference type="EMBL" id="AGBW02012569">
    <property type="protein sequence ID" value="OWR44806.1"/>
    <property type="molecule type" value="Genomic_DNA"/>
</dbReference>
<dbReference type="SUPFAM" id="SSF54060">
    <property type="entry name" value="His-Me finger endonucleases"/>
    <property type="match status" value="2"/>
</dbReference>
<dbReference type="AlphaFoldDB" id="A0A212ETI7"/>
<proteinExistence type="inferred from homology"/>
<reference evidence="7 8" key="1">
    <citation type="journal article" date="2011" name="Cell">
        <title>The monarch butterfly genome yields insights into long-distance migration.</title>
        <authorList>
            <person name="Zhan S."/>
            <person name="Merlin C."/>
            <person name="Boore J.L."/>
            <person name="Reppert S.M."/>
        </authorList>
    </citation>
    <scope>NUCLEOTIDE SEQUENCE [LARGE SCALE GENOMIC DNA]</scope>
    <source>
        <strain evidence="7">F-2</strain>
    </source>
</reference>
<dbReference type="GO" id="GO:0004521">
    <property type="term" value="F:RNA endonuclease activity"/>
    <property type="evidence" value="ECO:0007669"/>
    <property type="project" value="TreeGrafter"/>
</dbReference>
<dbReference type="GO" id="GO:0046872">
    <property type="term" value="F:metal ion binding"/>
    <property type="evidence" value="ECO:0007669"/>
    <property type="project" value="UniProtKB-KW"/>
</dbReference>
<name>A0A212ETI7_DANPL</name>
<dbReference type="KEGG" id="dpl:KGM_207467B"/>
<dbReference type="GO" id="GO:0005743">
    <property type="term" value="C:mitochondrial inner membrane"/>
    <property type="evidence" value="ECO:0007669"/>
    <property type="project" value="TreeGrafter"/>
</dbReference>
<evidence type="ECO:0000256" key="4">
    <source>
        <dbReference type="PIRSR" id="PIRSR640255-1"/>
    </source>
</evidence>
<dbReference type="PANTHER" id="PTHR13966:SF19">
    <property type="entry name" value="NUCLEASE EXOG, MITOCHONDRIAL"/>
    <property type="match status" value="1"/>
</dbReference>
<evidence type="ECO:0000313" key="8">
    <source>
        <dbReference type="Proteomes" id="UP000007151"/>
    </source>
</evidence>
<dbReference type="Proteomes" id="UP000007151">
    <property type="component" value="Unassembled WGS sequence"/>
</dbReference>
<evidence type="ECO:0000256" key="3">
    <source>
        <dbReference type="ARBA" id="ARBA00022759"/>
    </source>
</evidence>
<dbReference type="Gene3D" id="3.40.570.10">
    <property type="entry name" value="Extracellular Endonuclease, subunit A"/>
    <property type="match status" value="1"/>
</dbReference>
<dbReference type="SMART" id="SM00892">
    <property type="entry name" value="Endonuclease_NS"/>
    <property type="match status" value="1"/>
</dbReference>